<reference evidence="3 4" key="1">
    <citation type="journal article" date="2014" name="PLoS ONE">
        <title>Global Analysis of Gene Expression Profiles in Physic Nut (Jatropha curcas L.) Seedlings Exposed to Salt Stress.</title>
        <authorList>
            <person name="Zhang L."/>
            <person name="Zhang C."/>
            <person name="Wu P."/>
            <person name="Chen Y."/>
            <person name="Li M."/>
            <person name="Jiang H."/>
            <person name="Wu G."/>
        </authorList>
    </citation>
    <scope>NUCLEOTIDE SEQUENCE [LARGE SCALE GENOMIC DNA]</scope>
    <source>
        <strain evidence="4">cv. GZQX0401</strain>
        <tissue evidence="3">Young leaves</tissue>
    </source>
</reference>
<dbReference type="EMBL" id="KK914227">
    <property type="protein sequence ID" value="KDP45590.1"/>
    <property type="molecule type" value="Genomic_DNA"/>
</dbReference>
<proteinExistence type="predicted"/>
<dbReference type="PANTHER" id="PTHR11017">
    <property type="entry name" value="LEUCINE-RICH REPEAT-CONTAINING PROTEIN"/>
    <property type="match status" value="1"/>
</dbReference>
<keyword evidence="4" id="KW-1185">Reference proteome</keyword>
<feature type="domain" description="TIR" evidence="2">
    <location>
        <begin position="2"/>
        <end position="49"/>
    </location>
</feature>
<dbReference type="InterPro" id="IPR027417">
    <property type="entry name" value="P-loop_NTPase"/>
</dbReference>
<evidence type="ECO:0000313" key="4">
    <source>
        <dbReference type="Proteomes" id="UP000027138"/>
    </source>
</evidence>
<dbReference type="InterPro" id="IPR000157">
    <property type="entry name" value="TIR_dom"/>
</dbReference>
<dbReference type="GO" id="GO:0007165">
    <property type="term" value="P:signal transduction"/>
    <property type="evidence" value="ECO:0007669"/>
    <property type="project" value="InterPro"/>
</dbReference>
<dbReference type="Pfam" id="PF00931">
    <property type="entry name" value="NB-ARC"/>
    <property type="match status" value="1"/>
</dbReference>
<name>A0A067LLF6_JATCU</name>
<sequence length="118" mass="13011">MEKVPRWRVDLMKAASLSGFDSQVIGPEAKLVNDTVKHIMKKLNHASSRYSKGLIGIDFHIEQIKKLLCFGSPADGRIVGIWGIGGIGKMTIAEAIFNTLSSQYEGCCFLKNIKEVSK</sequence>
<dbReference type="Gene3D" id="3.40.50.300">
    <property type="entry name" value="P-loop containing nucleotide triphosphate hydrolases"/>
    <property type="match status" value="1"/>
</dbReference>
<evidence type="ECO:0008006" key="5">
    <source>
        <dbReference type="Google" id="ProtNLM"/>
    </source>
</evidence>
<dbReference type="GO" id="GO:0006952">
    <property type="term" value="P:defense response"/>
    <property type="evidence" value="ECO:0007669"/>
    <property type="project" value="InterPro"/>
</dbReference>
<dbReference type="InterPro" id="IPR044974">
    <property type="entry name" value="Disease_R_plants"/>
</dbReference>
<dbReference type="Pfam" id="PF01582">
    <property type="entry name" value="TIR"/>
    <property type="match status" value="1"/>
</dbReference>
<dbReference type="AlphaFoldDB" id="A0A067LLF6"/>
<dbReference type="PANTHER" id="PTHR11017:SF361">
    <property type="entry name" value="ADP-RIBOSYL CYCLASE_CYCLIC ADP-RIBOSE HYDROLASE"/>
    <property type="match status" value="1"/>
</dbReference>
<evidence type="ECO:0000313" key="3">
    <source>
        <dbReference type="EMBL" id="KDP45590.1"/>
    </source>
</evidence>
<feature type="domain" description="NB-ARC" evidence="1">
    <location>
        <begin position="60"/>
        <end position="111"/>
    </location>
</feature>
<dbReference type="GO" id="GO:0043531">
    <property type="term" value="F:ADP binding"/>
    <property type="evidence" value="ECO:0007669"/>
    <property type="project" value="InterPro"/>
</dbReference>
<evidence type="ECO:0000259" key="2">
    <source>
        <dbReference type="Pfam" id="PF01582"/>
    </source>
</evidence>
<evidence type="ECO:0000259" key="1">
    <source>
        <dbReference type="Pfam" id="PF00931"/>
    </source>
</evidence>
<accession>A0A067LLF6</accession>
<protein>
    <recommendedName>
        <fullName evidence="5">NB-ARC domain-containing protein</fullName>
    </recommendedName>
</protein>
<dbReference type="Proteomes" id="UP000027138">
    <property type="component" value="Unassembled WGS sequence"/>
</dbReference>
<organism evidence="3 4">
    <name type="scientific">Jatropha curcas</name>
    <name type="common">Barbados nut</name>
    <dbReference type="NCBI Taxonomy" id="180498"/>
    <lineage>
        <taxon>Eukaryota</taxon>
        <taxon>Viridiplantae</taxon>
        <taxon>Streptophyta</taxon>
        <taxon>Embryophyta</taxon>
        <taxon>Tracheophyta</taxon>
        <taxon>Spermatophyta</taxon>
        <taxon>Magnoliopsida</taxon>
        <taxon>eudicotyledons</taxon>
        <taxon>Gunneridae</taxon>
        <taxon>Pentapetalae</taxon>
        <taxon>rosids</taxon>
        <taxon>fabids</taxon>
        <taxon>Malpighiales</taxon>
        <taxon>Euphorbiaceae</taxon>
        <taxon>Crotonoideae</taxon>
        <taxon>Jatropheae</taxon>
        <taxon>Jatropha</taxon>
    </lineage>
</organism>
<dbReference type="SUPFAM" id="SSF52540">
    <property type="entry name" value="P-loop containing nucleoside triphosphate hydrolases"/>
    <property type="match status" value="1"/>
</dbReference>
<dbReference type="OrthoDB" id="852092at2759"/>
<gene>
    <name evidence="3" type="ORF">JCGZ_17197</name>
</gene>
<dbReference type="InterPro" id="IPR002182">
    <property type="entry name" value="NB-ARC"/>
</dbReference>